<comment type="similarity">
    <text evidence="1 3">Belongs to the sulfotransferase 1 family.</text>
</comment>
<dbReference type="Proteomes" id="UP000596660">
    <property type="component" value="Unplaced"/>
</dbReference>
<dbReference type="EnsemblPlants" id="AUR62026499-RA">
    <property type="protein sequence ID" value="AUR62026499-RA:cds"/>
    <property type="gene ID" value="AUR62026499"/>
</dbReference>
<dbReference type="EC" id="2.8.2.-" evidence="3"/>
<keyword evidence="6" id="KW-1185">Reference proteome</keyword>
<evidence type="ECO:0000313" key="6">
    <source>
        <dbReference type="Proteomes" id="UP000596660"/>
    </source>
</evidence>
<name>A0A803MBN2_CHEQI</name>
<dbReference type="RefSeq" id="XP_021747696.1">
    <property type="nucleotide sequence ID" value="XM_021892004.1"/>
</dbReference>
<dbReference type="SUPFAM" id="SSF52540">
    <property type="entry name" value="P-loop containing nucleoside triphosphate hydrolases"/>
    <property type="match status" value="1"/>
</dbReference>
<dbReference type="Gene3D" id="3.40.50.300">
    <property type="entry name" value="P-loop containing nucleotide triphosphate hydrolases"/>
    <property type="match status" value="1"/>
</dbReference>
<dbReference type="GeneID" id="110713554"/>
<feature type="domain" description="Sulfotransferase" evidence="4">
    <location>
        <begin position="65"/>
        <end position="323"/>
    </location>
</feature>
<dbReference type="Pfam" id="PF00685">
    <property type="entry name" value="Sulfotransfer_1"/>
    <property type="match status" value="1"/>
</dbReference>
<protein>
    <recommendedName>
        <fullName evidence="3">Sulfotransferase</fullName>
        <ecNumber evidence="3">2.8.2.-</ecNumber>
    </recommendedName>
</protein>
<dbReference type="InterPro" id="IPR000863">
    <property type="entry name" value="Sulfotransferase_dom"/>
</dbReference>
<keyword evidence="2 3" id="KW-0808">Transferase</keyword>
<evidence type="ECO:0000256" key="1">
    <source>
        <dbReference type="ARBA" id="ARBA00005771"/>
    </source>
</evidence>
<dbReference type="Gramene" id="AUR62026499-RA">
    <property type="protein sequence ID" value="AUR62026499-RA:cds"/>
    <property type="gene ID" value="AUR62026499"/>
</dbReference>
<gene>
    <name evidence="5" type="primary">LOC110713554</name>
</gene>
<dbReference type="PANTHER" id="PTHR11783">
    <property type="entry name" value="SULFOTRANSFERASE SULT"/>
    <property type="match status" value="1"/>
</dbReference>
<dbReference type="GO" id="GO:0008146">
    <property type="term" value="F:sulfotransferase activity"/>
    <property type="evidence" value="ECO:0007669"/>
    <property type="project" value="InterPro"/>
</dbReference>
<organism evidence="5 6">
    <name type="scientific">Chenopodium quinoa</name>
    <name type="common">Quinoa</name>
    <dbReference type="NCBI Taxonomy" id="63459"/>
    <lineage>
        <taxon>Eukaryota</taxon>
        <taxon>Viridiplantae</taxon>
        <taxon>Streptophyta</taxon>
        <taxon>Embryophyta</taxon>
        <taxon>Tracheophyta</taxon>
        <taxon>Spermatophyta</taxon>
        <taxon>Magnoliopsida</taxon>
        <taxon>eudicotyledons</taxon>
        <taxon>Gunneridae</taxon>
        <taxon>Pentapetalae</taxon>
        <taxon>Caryophyllales</taxon>
        <taxon>Chenopodiaceae</taxon>
        <taxon>Chenopodioideae</taxon>
        <taxon>Atripliceae</taxon>
        <taxon>Chenopodium</taxon>
    </lineage>
</organism>
<evidence type="ECO:0000256" key="2">
    <source>
        <dbReference type="ARBA" id="ARBA00022679"/>
    </source>
</evidence>
<reference evidence="5" key="2">
    <citation type="submission" date="2021-03" db="UniProtKB">
        <authorList>
            <consortium name="EnsemblPlants"/>
        </authorList>
    </citation>
    <scope>IDENTIFICATION</scope>
</reference>
<reference evidence="5" key="1">
    <citation type="journal article" date="2017" name="Nature">
        <title>The genome of Chenopodium quinoa.</title>
        <authorList>
            <person name="Jarvis D.E."/>
            <person name="Ho Y.S."/>
            <person name="Lightfoot D.J."/>
            <person name="Schmoeckel S.M."/>
            <person name="Li B."/>
            <person name="Borm T.J.A."/>
            <person name="Ohyanagi H."/>
            <person name="Mineta K."/>
            <person name="Michell C.T."/>
            <person name="Saber N."/>
            <person name="Kharbatia N.M."/>
            <person name="Rupper R.R."/>
            <person name="Sharp A.R."/>
            <person name="Dally N."/>
            <person name="Boughton B.A."/>
            <person name="Woo Y.H."/>
            <person name="Gao G."/>
            <person name="Schijlen E.G.W.M."/>
            <person name="Guo X."/>
            <person name="Momin A.A."/>
            <person name="Negrao S."/>
            <person name="Al-Babili S."/>
            <person name="Gehring C."/>
            <person name="Roessner U."/>
            <person name="Jung C."/>
            <person name="Murphy K."/>
            <person name="Arold S.T."/>
            <person name="Gojobori T."/>
            <person name="van der Linden C.G."/>
            <person name="van Loo E.N."/>
            <person name="Jellen E.N."/>
            <person name="Maughan P.J."/>
            <person name="Tester M."/>
        </authorList>
    </citation>
    <scope>NUCLEOTIDE SEQUENCE [LARGE SCALE GENOMIC DNA]</scope>
    <source>
        <strain evidence="5">cv. PI 614886</strain>
    </source>
</reference>
<evidence type="ECO:0000256" key="3">
    <source>
        <dbReference type="RuleBase" id="RU361155"/>
    </source>
</evidence>
<dbReference type="OMA" id="ISSKMMD"/>
<evidence type="ECO:0000259" key="4">
    <source>
        <dbReference type="Pfam" id="PF00685"/>
    </source>
</evidence>
<proteinExistence type="inferred from homology"/>
<dbReference type="KEGG" id="cqi:110713554"/>
<dbReference type="SMR" id="A0A803MBN2"/>
<sequence>MASPSEPKNSSNTQEQLSEKIKDLELSLPKELWFGFPMQLYQGYWCLSVLLEGIIAFQTHFQPHDTDIILASLPKTGTTWLKSLLFALLNRNKLSHLSELPFNTKNPHELVLHLEIEVFKNSLTNPPDLTQLPSPRLFATHMPYHSLPDSIKTSKCRIVYVCRNPFDTFVSLWHFYLQFEVSKGTSPDKEMMEGYVNKYCAGVSPFGPYEDHVLGYWKESKENPKHVLFIEYEGLKKEPKDHLKKLAEFVGCPFSEEEEKENVIDKIIELCSLKSMKEMEVNKNGKFYVWVENKALFRKGEVGDWSNHLTSSMAKQFDQILEKLKEAGFSFTFYPTKK</sequence>
<accession>A0A803MBN2</accession>
<dbReference type="InterPro" id="IPR027417">
    <property type="entry name" value="P-loop_NTPase"/>
</dbReference>
<dbReference type="OrthoDB" id="205623at2759"/>
<dbReference type="AlphaFoldDB" id="A0A803MBN2"/>
<evidence type="ECO:0000313" key="5">
    <source>
        <dbReference type="EnsemblPlants" id="AUR62026499-RA:cds"/>
    </source>
</evidence>